<dbReference type="CDD" id="cd00586">
    <property type="entry name" value="4HBT"/>
    <property type="match status" value="1"/>
</dbReference>
<dbReference type="Gene3D" id="3.10.129.10">
    <property type="entry name" value="Hotdog Thioesterase"/>
    <property type="match status" value="1"/>
</dbReference>
<dbReference type="EC" id="3.1.2.-" evidence="2"/>
<dbReference type="SUPFAM" id="SSF54637">
    <property type="entry name" value="Thioesterase/thiol ester dehydrase-isomerase"/>
    <property type="match status" value="1"/>
</dbReference>
<reference evidence="2 4" key="3">
    <citation type="submission" date="2024-01" db="EMBL/GenBank/DDBJ databases">
        <title>Survival strategy associated with biotechnological potential of Virgibacillus dokdonensis T4.6 isolated from salt-fermented shrimp paste.</title>
        <authorList>
            <person name="Doan T.V."/>
            <person name="Quach N.T."/>
            <person name="Phi Q.-T."/>
        </authorList>
    </citation>
    <scope>NUCLEOTIDE SEQUENCE [LARGE SCALE GENOMIC DNA]</scope>
    <source>
        <strain evidence="2 4">T4.6</strain>
    </source>
</reference>
<dbReference type="EMBL" id="CP018622">
    <property type="protein sequence ID" value="AUJ26063.1"/>
    <property type="molecule type" value="Genomic_DNA"/>
</dbReference>
<reference evidence="3" key="2">
    <citation type="submission" date="2016-11" db="EMBL/GenBank/DDBJ databases">
        <title>Complete genome sequence of Virgibacillus pantothenticus 21D, a halophilic bacterium isolated from the deep hypersaline anoxic basin Discovery in the Mediterranean Sea.</title>
        <authorList>
            <person name="Zeaiter Z."/>
            <person name="Booth J.M."/>
            <person name="Prosdocimi E.M."/>
            <person name="Mapelli F."/>
            <person name="Fusi M."/>
            <person name="Daffonchio D."/>
            <person name="Borin S."/>
            <person name="Crotti E."/>
        </authorList>
    </citation>
    <scope>NUCLEOTIDE SEQUENCE [LARGE SCALE GENOMIC DNA]</scope>
    <source>
        <strain evidence="3">21D</strain>
    </source>
</reference>
<evidence type="ECO:0000313" key="3">
    <source>
        <dbReference type="Proteomes" id="UP000234237"/>
    </source>
</evidence>
<dbReference type="InterPro" id="IPR050563">
    <property type="entry name" value="4-hydroxybenzoyl-CoA_TE"/>
</dbReference>
<keyword evidence="4" id="KW-1185">Reference proteome</keyword>
<keyword evidence="2" id="KW-0378">Hydrolase</keyword>
<dbReference type="GO" id="GO:0047617">
    <property type="term" value="F:fatty acyl-CoA hydrolase activity"/>
    <property type="evidence" value="ECO:0007669"/>
    <property type="project" value="TreeGrafter"/>
</dbReference>
<evidence type="ECO:0000313" key="1">
    <source>
        <dbReference type="EMBL" id="AUJ26063.1"/>
    </source>
</evidence>
<gene>
    <name evidence="1" type="ORF">A21D_03021</name>
    <name evidence="2" type="ORF">V2W34_05275</name>
</gene>
<name>A0A2K9J4V1_9BACI</name>
<proteinExistence type="predicted"/>
<dbReference type="PANTHER" id="PTHR31793">
    <property type="entry name" value="4-HYDROXYBENZOYL-COA THIOESTERASE FAMILY MEMBER"/>
    <property type="match status" value="1"/>
</dbReference>
<sequence length="146" mass="16672">MRISYIDNLNEWSKTFSFSIPVTIRFSETDLFGHMNNTTAFIYFEQARIEFLKATGVFDGNTNTEGIPVVSDLQCDFLKQLYFDQTIQVYVKAHHVGRSSVDIHYMVLDDKQEIALTGRGRLVYIHAKTGKPISLGESMRIALAQK</sequence>
<accession>A0A2K9J4V1</accession>
<evidence type="ECO:0000313" key="4">
    <source>
        <dbReference type="Proteomes" id="UP001356080"/>
    </source>
</evidence>
<dbReference type="Proteomes" id="UP000234237">
    <property type="component" value="Chromosome"/>
</dbReference>
<dbReference type="STRING" id="302167.GCA_900166595_01853"/>
<dbReference type="AlphaFoldDB" id="A0A2K9J4V1"/>
<dbReference type="Proteomes" id="UP001356080">
    <property type="component" value="Unassembled WGS sequence"/>
</dbReference>
<organism evidence="1 3">
    <name type="scientific">Virgibacillus dokdonensis</name>
    <dbReference type="NCBI Taxonomy" id="302167"/>
    <lineage>
        <taxon>Bacteria</taxon>
        <taxon>Bacillati</taxon>
        <taxon>Bacillota</taxon>
        <taxon>Bacilli</taxon>
        <taxon>Bacillales</taxon>
        <taxon>Bacillaceae</taxon>
        <taxon>Virgibacillus</taxon>
    </lineage>
</organism>
<dbReference type="Pfam" id="PF13279">
    <property type="entry name" value="4HBT_2"/>
    <property type="match status" value="1"/>
</dbReference>
<dbReference type="InterPro" id="IPR029069">
    <property type="entry name" value="HotDog_dom_sf"/>
</dbReference>
<dbReference type="RefSeq" id="WP_077703334.1">
    <property type="nucleotide sequence ID" value="NZ_CP018622.1"/>
</dbReference>
<reference evidence="1" key="1">
    <citation type="submission" date="2016-11" db="EMBL/GenBank/DDBJ databases">
        <title>Complete genome sequence of Virgibacillus dokdonensis 21D, a halophilic bacterium isolated from the deep hypersaline anoxic basin Discovery in the Mediterranean Sea.</title>
        <authorList>
            <person name="Zeaiter Z."/>
            <person name="Booth J.M."/>
            <person name="Prosdocimi E.M."/>
            <person name="Mapelli F."/>
            <person name="Fusi M."/>
            <person name="Daffonchio D."/>
            <person name="Borin S."/>
            <person name="Crotti E."/>
        </authorList>
    </citation>
    <scope>NUCLEOTIDE SEQUENCE</scope>
    <source>
        <strain evidence="1">21D</strain>
    </source>
</reference>
<dbReference type="EMBL" id="JAZHPM010000007">
    <property type="protein sequence ID" value="MEF2291422.1"/>
    <property type="molecule type" value="Genomic_DNA"/>
</dbReference>
<dbReference type="PANTHER" id="PTHR31793:SF24">
    <property type="entry name" value="LONG-CHAIN ACYL-COA THIOESTERASE FADM"/>
    <property type="match status" value="1"/>
</dbReference>
<evidence type="ECO:0000313" key="2">
    <source>
        <dbReference type="EMBL" id="MEF2291422.1"/>
    </source>
</evidence>
<protein>
    <submittedName>
        <fullName evidence="1">Acyl-CoA thioesterase YbgC</fullName>
    </submittedName>
    <submittedName>
        <fullName evidence="2">Thioesterase family protein</fullName>
        <ecNumber evidence="2">3.1.2.-</ecNumber>
    </submittedName>
</protein>
<dbReference type="KEGG" id="vpn:A21D_03021"/>